<protein>
    <submittedName>
        <fullName evidence="1">Uncharacterized protein</fullName>
    </submittedName>
</protein>
<evidence type="ECO:0000313" key="1">
    <source>
        <dbReference type="EMBL" id="QJA60690.1"/>
    </source>
</evidence>
<reference evidence="1" key="1">
    <citation type="submission" date="2020-03" db="EMBL/GenBank/DDBJ databases">
        <title>The deep terrestrial virosphere.</title>
        <authorList>
            <person name="Holmfeldt K."/>
            <person name="Nilsson E."/>
            <person name="Simone D."/>
            <person name="Lopez-Fernandez M."/>
            <person name="Wu X."/>
            <person name="de Brujin I."/>
            <person name="Lundin D."/>
            <person name="Andersson A."/>
            <person name="Bertilsson S."/>
            <person name="Dopson M."/>
        </authorList>
    </citation>
    <scope>NUCLEOTIDE SEQUENCE</scope>
    <source>
        <strain evidence="2">MM415A00229</strain>
        <strain evidence="1">MM415B01070</strain>
    </source>
</reference>
<dbReference type="EMBL" id="MT142523">
    <property type="protein sequence ID" value="QJA84054.1"/>
    <property type="molecule type" value="Genomic_DNA"/>
</dbReference>
<accession>A0A6M3IT15</accession>
<dbReference type="AlphaFoldDB" id="A0A6M3IT15"/>
<organism evidence="1">
    <name type="scientific">viral metagenome</name>
    <dbReference type="NCBI Taxonomy" id="1070528"/>
    <lineage>
        <taxon>unclassified sequences</taxon>
        <taxon>metagenomes</taxon>
        <taxon>organismal metagenomes</taxon>
    </lineage>
</organism>
<gene>
    <name evidence="2" type="ORF">MM415A00229_0002</name>
    <name evidence="1" type="ORF">MM415B01070_0024</name>
</gene>
<proteinExistence type="predicted"/>
<sequence>MTEISVKASSVNGEKLTEPIKAKFNFDLGTTTAEAVNLFGEQITFDMFSRGAVVALQNVARLYLEAGGDESNLQAHLSAYVLGSKSPRAKVDHVSAVVAEMKNLQQSDPAAAKARLEEIQAMLRKLR</sequence>
<evidence type="ECO:0000313" key="2">
    <source>
        <dbReference type="EMBL" id="QJA84054.1"/>
    </source>
</evidence>
<name>A0A6M3IT15_9ZZZZ</name>
<dbReference type="EMBL" id="MT141417">
    <property type="protein sequence ID" value="QJA60690.1"/>
    <property type="molecule type" value="Genomic_DNA"/>
</dbReference>